<dbReference type="PaxDb" id="67767-A0A0J7KAJ8"/>
<sequence length="189" mass="20434">MVGFPDSRTDPMLLNGIGITVPNNSNSSSNDNLTDDTRRVRDQAFTLSRVTMPASKDNYALKFDNINDKIDDRKLNADNNINAEPVVMKKIAAGLKITNVQKDKKDMSGGGDGNGSLSSGSSIVTISSVAVSDPDPDFRKVPNGHGDKRDIRNEKWYHTILQVSVPFFIAGLGTIGAGRVLTDAKVRTL</sequence>
<reference evidence="1 2" key="1">
    <citation type="submission" date="2015-04" db="EMBL/GenBank/DDBJ databases">
        <title>Lasius niger genome sequencing.</title>
        <authorList>
            <person name="Konorov E.A."/>
            <person name="Nikitin M.A."/>
            <person name="Kirill M.V."/>
            <person name="Chang P."/>
        </authorList>
    </citation>
    <scope>NUCLEOTIDE SEQUENCE [LARGE SCALE GENOMIC DNA]</scope>
    <source>
        <tissue evidence="1">Whole</tissue>
    </source>
</reference>
<comment type="caution">
    <text evidence="1">The sequence shown here is derived from an EMBL/GenBank/DDBJ whole genome shotgun (WGS) entry which is preliminary data.</text>
</comment>
<proteinExistence type="predicted"/>
<name>A0A0J7KAJ8_LASNI</name>
<organism evidence="1 2">
    <name type="scientific">Lasius niger</name>
    <name type="common">Black garden ant</name>
    <dbReference type="NCBI Taxonomy" id="67767"/>
    <lineage>
        <taxon>Eukaryota</taxon>
        <taxon>Metazoa</taxon>
        <taxon>Ecdysozoa</taxon>
        <taxon>Arthropoda</taxon>
        <taxon>Hexapoda</taxon>
        <taxon>Insecta</taxon>
        <taxon>Pterygota</taxon>
        <taxon>Neoptera</taxon>
        <taxon>Endopterygota</taxon>
        <taxon>Hymenoptera</taxon>
        <taxon>Apocrita</taxon>
        <taxon>Aculeata</taxon>
        <taxon>Formicoidea</taxon>
        <taxon>Formicidae</taxon>
        <taxon>Formicinae</taxon>
        <taxon>Lasius</taxon>
        <taxon>Lasius</taxon>
    </lineage>
</organism>
<dbReference type="EMBL" id="LBMM01010764">
    <property type="protein sequence ID" value="KMQ87256.1"/>
    <property type="molecule type" value="Genomic_DNA"/>
</dbReference>
<dbReference type="OrthoDB" id="5791097at2759"/>
<keyword evidence="2" id="KW-1185">Reference proteome</keyword>
<evidence type="ECO:0000313" key="2">
    <source>
        <dbReference type="Proteomes" id="UP000036403"/>
    </source>
</evidence>
<accession>A0A0J7KAJ8</accession>
<evidence type="ECO:0000313" key="1">
    <source>
        <dbReference type="EMBL" id="KMQ87256.1"/>
    </source>
</evidence>
<gene>
    <name evidence="1" type="ORF">RF55_13508</name>
</gene>
<dbReference type="AlphaFoldDB" id="A0A0J7KAJ8"/>
<dbReference type="Proteomes" id="UP000036403">
    <property type="component" value="Unassembled WGS sequence"/>
</dbReference>
<protein>
    <submittedName>
        <fullName evidence="1">Solute carrier family 41 member 2-like protein</fullName>
    </submittedName>
</protein>